<dbReference type="InterPro" id="IPR009875">
    <property type="entry name" value="PilZ_domain"/>
</dbReference>
<dbReference type="Gene3D" id="2.40.10.220">
    <property type="entry name" value="predicted glycosyltransferase like domains"/>
    <property type="match status" value="2"/>
</dbReference>
<dbReference type="OrthoDB" id="6208912at2"/>
<evidence type="ECO:0000313" key="2">
    <source>
        <dbReference type="EMBL" id="ELR66141.1"/>
    </source>
</evidence>
<gene>
    <name evidence="2" type="ORF">C942_00327</name>
</gene>
<dbReference type="EMBL" id="AMZO01000011">
    <property type="protein sequence ID" value="ELR66141.1"/>
    <property type="molecule type" value="Genomic_DNA"/>
</dbReference>
<reference evidence="2 3" key="1">
    <citation type="submission" date="2012-12" db="EMBL/GenBank/DDBJ databases">
        <title>Genome Assembly of Photobacterium sp. AK15.</title>
        <authorList>
            <person name="Khatri I."/>
            <person name="Vaidya B."/>
            <person name="Srinivas T.N.R."/>
            <person name="Subramanian S."/>
            <person name="Pinnaka A."/>
        </authorList>
    </citation>
    <scope>NUCLEOTIDE SEQUENCE [LARGE SCALE GENOMIC DNA]</scope>
    <source>
        <strain evidence="2 3">AK15</strain>
    </source>
</reference>
<dbReference type="AlphaFoldDB" id="L8JBF0"/>
<dbReference type="PATRIC" id="fig|1056511.3.peg.1812"/>
<dbReference type="Proteomes" id="UP000011134">
    <property type="component" value="Unassembled WGS sequence"/>
</dbReference>
<protein>
    <recommendedName>
        <fullName evidence="1">PilZ domain-containing protein</fullName>
    </recommendedName>
</protein>
<dbReference type="Pfam" id="PF07238">
    <property type="entry name" value="PilZ"/>
    <property type="match status" value="2"/>
</dbReference>
<name>L8JBF0_9GAMM</name>
<comment type="caution">
    <text evidence="2">The sequence shown here is derived from an EMBL/GenBank/DDBJ whole genome shotgun (WGS) entry which is preliminary data.</text>
</comment>
<evidence type="ECO:0000259" key="1">
    <source>
        <dbReference type="Pfam" id="PF07238"/>
    </source>
</evidence>
<keyword evidence="3" id="KW-1185">Reference proteome</keyword>
<feature type="domain" description="PilZ" evidence="1">
    <location>
        <begin position="147"/>
        <end position="253"/>
    </location>
</feature>
<proteinExistence type="predicted"/>
<feature type="domain" description="PilZ" evidence="1">
    <location>
        <begin position="472"/>
        <end position="554"/>
    </location>
</feature>
<accession>L8JBF0</accession>
<evidence type="ECO:0000313" key="3">
    <source>
        <dbReference type="Proteomes" id="UP000011134"/>
    </source>
</evidence>
<sequence>MLPDDYKGLIEKLIPVYDSDDFEDVFLLMTSEASGPARLQIKMELNRIMAPCRQVVDLRGRVNGECRPYELGGLRHWLDDVAINTYHKRIKHFGGKFRVGLYEALMNTRNNFRILHQQHKQETHTAETPRRDTQFDASLIRFGHYLTREENRLQITTPVELALPFKQTVHGVTSDLSCSGAKFKVPSAFKYNLGMSVKATFPQMAEKFSDPRLAKGVEYRILGIDDNKDNDSFKWLRLKITSDNTAIKQAIEQSLRQSHHRTKKNHEDEVIKARTKGYEHCFLKHTSSMPMFFAGNKLEYCLLTEHNRHIWDHWHDERNQPVINHLLSTERMATLGKAGLKQCSTLIYSFCHEHSQKSFFYSAALPEMTMEERQLFWHVGAVRNSWRVSRLTVYPIEQDCLDELQEIAPEMVDKLSVLTHIGILQDLTNEEAQQDYRLTMKPQLSGKALQPFRHPRNPVSDAKAIFFDPKPQRCESRFMFETPIELSSSDLPTMTGATVDFSISGLNLNLHQPLPLRRGQEVSISFTELQKQDKRAPLTHIPYRVIRVSPNHQNIQLTTGSGESAWRGEQFLRRLIQHNESKLTQTEEPLPTGDLLLAMHRMLLTHLNMIPYFTEKVDHKMKIRAICSNYPLPALPKIFNQAAGGNGYSLEPIFRNRVKRMLAETMRPVEIHQPYIHEMYLKLHINGGRIQRIDSKLRDEFDNTEQRIKFIREAKKQGGFMALRITAVPVLNPMTALTGLELGALAKKILHRARALEMEFTSLAGCGEMYDITDEVMVRLEVG</sequence>
<organism evidence="2 3">
    <name type="scientific">Photobacterium marinum</name>
    <dbReference type="NCBI Taxonomy" id="1056511"/>
    <lineage>
        <taxon>Bacteria</taxon>
        <taxon>Pseudomonadati</taxon>
        <taxon>Pseudomonadota</taxon>
        <taxon>Gammaproteobacteria</taxon>
        <taxon>Vibrionales</taxon>
        <taxon>Vibrionaceae</taxon>
        <taxon>Photobacterium</taxon>
    </lineage>
</organism>
<dbReference type="SUPFAM" id="SSF141371">
    <property type="entry name" value="PilZ domain-like"/>
    <property type="match status" value="1"/>
</dbReference>
<dbReference type="GO" id="GO:0035438">
    <property type="term" value="F:cyclic-di-GMP binding"/>
    <property type="evidence" value="ECO:0007669"/>
    <property type="project" value="InterPro"/>
</dbReference>